<comment type="caution">
    <text evidence="7">The sequence shown here is derived from an EMBL/GenBank/DDBJ whole genome shotgun (WGS) entry which is preliminary data.</text>
</comment>
<dbReference type="GO" id="GO:0004725">
    <property type="term" value="F:protein tyrosine phosphatase activity"/>
    <property type="evidence" value="ECO:0007669"/>
    <property type="project" value="UniProtKB-EC"/>
</dbReference>
<keyword evidence="4" id="KW-0904">Protein phosphatase</keyword>
<evidence type="ECO:0000313" key="8">
    <source>
        <dbReference type="Proteomes" id="UP000750522"/>
    </source>
</evidence>
<dbReference type="AlphaFoldDB" id="A0A9P5G9Y3"/>
<dbReference type="PANTHER" id="PTHR45848:SF4">
    <property type="entry name" value="DUAL SPECIFICITY PROTEIN PHOSPHATASE 12"/>
    <property type="match status" value="1"/>
</dbReference>
<dbReference type="PROSITE" id="PS50056">
    <property type="entry name" value="TYR_PHOSPHATASE_2"/>
    <property type="match status" value="1"/>
</dbReference>
<name>A0A9P5G9Y3_GEOCN</name>
<dbReference type="Gene3D" id="3.90.190.10">
    <property type="entry name" value="Protein tyrosine phosphatase superfamily"/>
    <property type="match status" value="1"/>
</dbReference>
<dbReference type="GO" id="GO:0008138">
    <property type="term" value="F:protein tyrosine/serine/threonine phosphatase activity"/>
    <property type="evidence" value="ECO:0007669"/>
    <property type="project" value="TreeGrafter"/>
</dbReference>
<proteinExistence type="inferred from homology"/>
<feature type="domain" description="Tyrosine specific protein phosphatases" evidence="6">
    <location>
        <begin position="100"/>
        <end position="163"/>
    </location>
</feature>
<evidence type="ECO:0000256" key="1">
    <source>
        <dbReference type="ARBA" id="ARBA00008601"/>
    </source>
</evidence>
<dbReference type="InterPro" id="IPR000340">
    <property type="entry name" value="Dual-sp_phosphatase_cat-dom"/>
</dbReference>
<dbReference type="SMART" id="SM00404">
    <property type="entry name" value="PTPc_motif"/>
    <property type="match status" value="1"/>
</dbReference>
<dbReference type="InterPro" id="IPR029021">
    <property type="entry name" value="Prot-tyrosine_phosphatase-like"/>
</dbReference>
<dbReference type="Pfam" id="PF00782">
    <property type="entry name" value="DSPc"/>
    <property type="match status" value="1"/>
</dbReference>
<evidence type="ECO:0000256" key="3">
    <source>
        <dbReference type="ARBA" id="ARBA00022801"/>
    </source>
</evidence>
<gene>
    <name evidence="7" type="ORF">DV451_000921</name>
</gene>
<protein>
    <recommendedName>
        <fullName evidence="2">protein-tyrosine-phosphatase</fullName>
        <ecNumber evidence="2">3.1.3.48</ecNumber>
    </recommendedName>
</protein>
<dbReference type="CDD" id="cd14498">
    <property type="entry name" value="DSP"/>
    <property type="match status" value="1"/>
</dbReference>
<accession>A0A9P5G9Y3</accession>
<dbReference type="GO" id="GO:0005634">
    <property type="term" value="C:nucleus"/>
    <property type="evidence" value="ECO:0007669"/>
    <property type="project" value="TreeGrafter"/>
</dbReference>
<reference evidence="7" key="2">
    <citation type="submission" date="2020-01" db="EMBL/GenBank/DDBJ databases">
        <authorList>
            <person name="Perkins V."/>
            <person name="Lessard M.-H."/>
            <person name="Dugat-Bony E."/>
            <person name="Frenette M."/>
            <person name="Labrie S."/>
        </authorList>
    </citation>
    <scope>NUCLEOTIDE SEQUENCE</scope>
    <source>
        <strain evidence="7">LMA-70</strain>
    </source>
</reference>
<evidence type="ECO:0000256" key="4">
    <source>
        <dbReference type="ARBA" id="ARBA00022912"/>
    </source>
</evidence>
<evidence type="ECO:0000259" key="5">
    <source>
        <dbReference type="PROSITE" id="PS50054"/>
    </source>
</evidence>
<dbReference type="PANTHER" id="PTHR45848">
    <property type="entry name" value="DUAL SPECIFICITY PROTEIN PHOSPHATASE 12 FAMILY MEMBER"/>
    <property type="match status" value="1"/>
</dbReference>
<dbReference type="EMBL" id="QQZK01000012">
    <property type="protein sequence ID" value="KAF5104181.1"/>
    <property type="molecule type" value="Genomic_DNA"/>
</dbReference>
<dbReference type="EC" id="3.1.3.48" evidence="2"/>
<reference evidence="7" key="1">
    <citation type="journal article" date="2020" name="Front. Microbiol.">
        <title>Phenotypic and Genetic Characterization of the Cheese Ripening Yeast Geotrichum candidum.</title>
        <authorList>
            <person name="Perkins V."/>
            <person name="Vignola S."/>
            <person name="Lessard M.H."/>
            <person name="Plante P.L."/>
            <person name="Corbeil J."/>
            <person name="Dugat-Bony E."/>
            <person name="Frenette M."/>
            <person name="Labrie S."/>
        </authorList>
    </citation>
    <scope>NUCLEOTIDE SEQUENCE</scope>
    <source>
        <strain evidence="7">LMA-70</strain>
    </source>
</reference>
<dbReference type="Proteomes" id="UP000750522">
    <property type="component" value="Unassembled WGS sequence"/>
</dbReference>
<evidence type="ECO:0000259" key="6">
    <source>
        <dbReference type="PROSITE" id="PS50056"/>
    </source>
</evidence>
<dbReference type="PROSITE" id="PS50054">
    <property type="entry name" value="TYR_PHOSPHATASE_DUAL"/>
    <property type="match status" value="1"/>
</dbReference>
<keyword evidence="3" id="KW-0378">Hydrolase</keyword>
<comment type="similarity">
    <text evidence="1">Belongs to the protein-tyrosine phosphatase family. Non-receptor class dual specificity subfamily.</text>
</comment>
<evidence type="ECO:0000256" key="2">
    <source>
        <dbReference type="ARBA" id="ARBA00013064"/>
    </source>
</evidence>
<evidence type="ECO:0000313" key="7">
    <source>
        <dbReference type="EMBL" id="KAF5104181.1"/>
    </source>
</evidence>
<dbReference type="SMART" id="SM00195">
    <property type="entry name" value="DSPc"/>
    <property type="match status" value="1"/>
</dbReference>
<feature type="domain" description="Tyrosine-protein phosphatase" evidence="5">
    <location>
        <begin position="3"/>
        <end position="184"/>
    </location>
</feature>
<organism evidence="7 8">
    <name type="scientific">Geotrichum candidum</name>
    <name type="common">Oospora lactis</name>
    <name type="synonym">Dipodascus geotrichum</name>
    <dbReference type="NCBI Taxonomy" id="1173061"/>
    <lineage>
        <taxon>Eukaryota</taxon>
        <taxon>Fungi</taxon>
        <taxon>Dikarya</taxon>
        <taxon>Ascomycota</taxon>
        <taxon>Saccharomycotina</taxon>
        <taxon>Dipodascomycetes</taxon>
        <taxon>Dipodascales</taxon>
        <taxon>Dipodascaceae</taxon>
        <taxon>Geotrichum</taxon>
    </lineage>
</organism>
<dbReference type="SUPFAM" id="SSF52799">
    <property type="entry name" value="(Phosphotyrosine protein) phosphatases II"/>
    <property type="match status" value="1"/>
</dbReference>
<dbReference type="InterPro" id="IPR003595">
    <property type="entry name" value="Tyr_Pase_cat"/>
</dbReference>
<dbReference type="InterPro" id="IPR020422">
    <property type="entry name" value="TYR_PHOSPHATASE_DUAL_dom"/>
</dbReference>
<dbReference type="InterPro" id="IPR000387">
    <property type="entry name" value="Tyr_Pase_dom"/>
</dbReference>
<sequence length="233" mass="26342">MGVMDKVSDTIYVGSLHTLSSPRDLARAGITHIVSLLRDETALWDMSRVAISTTSRGTSTTSTTTIISPTVATNDNQVPMPTHFRHLHVQIDDDDEEDIIKYFAVVNSFIDHARSHGGNVLIHCIAGISRSVTVTMAYLLHESHAKTNQDIDNLLAHIKRRRPIANPNASFREQLEIYVKEGCTITADSRYYRAWLERKYDEGIPLEFEILPIPDFTPVRKFVVPYDKLTHKL</sequence>